<protein>
    <submittedName>
        <fullName evidence="1">Uncharacterized protein</fullName>
    </submittedName>
</protein>
<comment type="caution">
    <text evidence="1">The sequence shown here is derived from an EMBL/GenBank/DDBJ whole genome shotgun (WGS) entry which is preliminary data.</text>
</comment>
<name>A0A9W8E6F7_9FUNG</name>
<dbReference type="AlphaFoldDB" id="A0A9W8E6F7"/>
<evidence type="ECO:0000313" key="1">
    <source>
        <dbReference type="EMBL" id="KAJ1960712.1"/>
    </source>
</evidence>
<dbReference type="Proteomes" id="UP001150925">
    <property type="component" value="Unassembled WGS sequence"/>
</dbReference>
<dbReference type="EMBL" id="JANBPY010001284">
    <property type="protein sequence ID" value="KAJ1960712.1"/>
    <property type="molecule type" value="Genomic_DNA"/>
</dbReference>
<feature type="non-terminal residue" evidence="1">
    <location>
        <position position="76"/>
    </location>
</feature>
<proteinExistence type="predicted"/>
<sequence length="76" mass="8748">MTTDQLFRTFLWDVDEKAMEDSGSYHGDTEEDSLDWSETDEFWHGLSEAMFNLAQTPGVNKPVLEAVARFMGEKQQ</sequence>
<evidence type="ECO:0000313" key="2">
    <source>
        <dbReference type="Proteomes" id="UP001150925"/>
    </source>
</evidence>
<keyword evidence="2" id="KW-1185">Reference proteome</keyword>
<reference evidence="1" key="1">
    <citation type="submission" date="2022-07" db="EMBL/GenBank/DDBJ databases">
        <title>Phylogenomic reconstructions and comparative analyses of Kickxellomycotina fungi.</title>
        <authorList>
            <person name="Reynolds N.K."/>
            <person name="Stajich J.E."/>
            <person name="Barry K."/>
            <person name="Grigoriev I.V."/>
            <person name="Crous P."/>
            <person name="Smith M.E."/>
        </authorList>
    </citation>
    <scope>NUCLEOTIDE SEQUENCE</scope>
    <source>
        <strain evidence="1">RSA 1196</strain>
    </source>
</reference>
<gene>
    <name evidence="1" type="ORF">IWQ62_004125</name>
</gene>
<organism evidence="1 2">
    <name type="scientific">Dispira parvispora</name>
    <dbReference type="NCBI Taxonomy" id="1520584"/>
    <lineage>
        <taxon>Eukaryota</taxon>
        <taxon>Fungi</taxon>
        <taxon>Fungi incertae sedis</taxon>
        <taxon>Zoopagomycota</taxon>
        <taxon>Kickxellomycotina</taxon>
        <taxon>Dimargaritomycetes</taxon>
        <taxon>Dimargaritales</taxon>
        <taxon>Dimargaritaceae</taxon>
        <taxon>Dispira</taxon>
    </lineage>
</organism>
<accession>A0A9W8E6F7</accession>